<name>A0A8S5T0W8_9CAUD</name>
<organism evidence="2">
    <name type="scientific">Myoviridae sp. ctWb16</name>
    <dbReference type="NCBI Taxonomy" id="2827690"/>
    <lineage>
        <taxon>Viruses</taxon>
        <taxon>Duplodnaviria</taxon>
        <taxon>Heunggongvirae</taxon>
        <taxon>Uroviricota</taxon>
        <taxon>Caudoviricetes</taxon>
    </lineage>
</organism>
<dbReference type="EMBL" id="BK032721">
    <property type="protein sequence ID" value="DAF56760.1"/>
    <property type="molecule type" value="Genomic_DNA"/>
</dbReference>
<evidence type="ECO:0000313" key="2">
    <source>
        <dbReference type="EMBL" id="DAF56760.1"/>
    </source>
</evidence>
<proteinExistence type="predicted"/>
<reference evidence="2" key="1">
    <citation type="journal article" date="2021" name="Proc. Natl. Acad. Sci. U.S.A.">
        <title>A Catalog of Tens of Thousands of Viruses from Human Metagenomes Reveals Hidden Associations with Chronic Diseases.</title>
        <authorList>
            <person name="Tisza M.J."/>
            <person name="Buck C.B."/>
        </authorList>
    </citation>
    <scope>NUCLEOTIDE SEQUENCE</scope>
    <source>
        <strain evidence="2">CtWb16</strain>
    </source>
</reference>
<evidence type="ECO:0000256" key="1">
    <source>
        <dbReference type="SAM" id="MobiDB-lite"/>
    </source>
</evidence>
<protein>
    <submittedName>
        <fullName evidence="2">Uncharacterized protein</fullName>
    </submittedName>
</protein>
<accession>A0A8S5T0W8</accession>
<sequence>MVKYILKNNEKFTITDELYESIIKNGGVLLFEDSSSNKTFTRDEIQELKKMLFNHIVQTTAKKINSKYGTQAKYDWYKSLSEPINPNGTDEEKTTTEATLISNELRRIFNNDIILDGLNKDFLDLLDNGGISYSLEKKTEQMADESLNRFQQNYKPELKKEKENEKQMALPLNNEENKNDVSDDEVNNETEINDEDFDNDIDIDSDKREVFIKESLKNNKIPLFDEKFKDIVGQKNIDILEDLYNNLYFCGTSKLKAKANISKLKKKYKNLDEFYDKRDEETQKLFDSATQKWWETVYKNIQQNKPNQVKFLDKMMSSVKKEDDDYDLQQEFSLKAKASADIIKRIKDIMKNVGKVNYVNYVFTNVPNLSTVKKYYLSELQTNASYGEDRETELNKIEEIRNADNSLFQQISKRLLVHGDINEYIKVIRYDDLLDGIFTVTRTERATTMGQQRTILTFTDNSSREVMFILVVELTFGALKQFFKGIDTSGVKNAYNSLNSKL</sequence>
<feature type="region of interest" description="Disordered" evidence="1">
    <location>
        <begin position="160"/>
        <end position="186"/>
    </location>
</feature>